<dbReference type="Proteomes" id="UP001374535">
    <property type="component" value="Chromosome 5"/>
</dbReference>
<reference evidence="2 3" key="1">
    <citation type="journal article" date="2023" name="Life. Sci Alliance">
        <title>Evolutionary insights into 3D genome organization and epigenetic landscape of Vigna mungo.</title>
        <authorList>
            <person name="Junaid A."/>
            <person name="Singh B."/>
            <person name="Bhatia S."/>
        </authorList>
    </citation>
    <scope>NUCLEOTIDE SEQUENCE [LARGE SCALE GENOMIC DNA]</scope>
    <source>
        <strain evidence="2">Urdbean</strain>
    </source>
</reference>
<dbReference type="EMBL" id="CP144696">
    <property type="protein sequence ID" value="WVZ12104.1"/>
    <property type="molecule type" value="Genomic_DNA"/>
</dbReference>
<keyword evidence="3" id="KW-1185">Reference proteome</keyword>
<gene>
    <name evidence="2" type="ORF">V8G54_016634</name>
</gene>
<sequence>MKKLRKHYHTEIQRLCSLPLSRLINNSTAASPSSWVHFKSMDSMEKGPNKPHTTTTTNPNIPPTTSISLTTTITRMVSDPDPEVLDLTEDDLIEKFVVGVSITTSLSLSTRMFYLLMLR</sequence>
<feature type="compositionally biased region" description="Low complexity" evidence="1">
    <location>
        <begin position="50"/>
        <end position="66"/>
    </location>
</feature>
<dbReference type="AlphaFoldDB" id="A0AAQ3NKJ8"/>
<evidence type="ECO:0000313" key="3">
    <source>
        <dbReference type="Proteomes" id="UP001374535"/>
    </source>
</evidence>
<proteinExistence type="predicted"/>
<protein>
    <submittedName>
        <fullName evidence="2">Uncharacterized protein</fullName>
    </submittedName>
</protein>
<evidence type="ECO:0000256" key="1">
    <source>
        <dbReference type="SAM" id="MobiDB-lite"/>
    </source>
</evidence>
<organism evidence="2 3">
    <name type="scientific">Vigna mungo</name>
    <name type="common">Black gram</name>
    <name type="synonym">Phaseolus mungo</name>
    <dbReference type="NCBI Taxonomy" id="3915"/>
    <lineage>
        <taxon>Eukaryota</taxon>
        <taxon>Viridiplantae</taxon>
        <taxon>Streptophyta</taxon>
        <taxon>Embryophyta</taxon>
        <taxon>Tracheophyta</taxon>
        <taxon>Spermatophyta</taxon>
        <taxon>Magnoliopsida</taxon>
        <taxon>eudicotyledons</taxon>
        <taxon>Gunneridae</taxon>
        <taxon>Pentapetalae</taxon>
        <taxon>rosids</taxon>
        <taxon>fabids</taxon>
        <taxon>Fabales</taxon>
        <taxon>Fabaceae</taxon>
        <taxon>Papilionoideae</taxon>
        <taxon>50 kb inversion clade</taxon>
        <taxon>NPAAA clade</taxon>
        <taxon>indigoferoid/millettioid clade</taxon>
        <taxon>Phaseoleae</taxon>
        <taxon>Vigna</taxon>
    </lineage>
</organism>
<evidence type="ECO:0000313" key="2">
    <source>
        <dbReference type="EMBL" id="WVZ12104.1"/>
    </source>
</evidence>
<accession>A0AAQ3NKJ8</accession>
<feature type="region of interest" description="Disordered" evidence="1">
    <location>
        <begin position="40"/>
        <end position="66"/>
    </location>
</feature>
<name>A0AAQ3NKJ8_VIGMU</name>